<protein>
    <submittedName>
        <fullName evidence="2">Uncharacterized protein</fullName>
    </submittedName>
</protein>
<reference evidence="2 3" key="1">
    <citation type="journal article" date="2019" name="J. Hered.">
        <title>An Improved Genome Assembly for Drosophila navojoa, the Basal Species in the mojavensis Cluster.</title>
        <authorList>
            <person name="Vanderlinde T."/>
            <person name="Dupim E.G."/>
            <person name="Nazario-Yepiz N.O."/>
            <person name="Carvalho A.B."/>
        </authorList>
    </citation>
    <scope>NUCLEOTIDE SEQUENCE [LARGE SCALE GENOMIC DNA]</scope>
    <source>
        <strain evidence="2">Navoj_Jal97</strain>
        <tissue evidence="2">Whole organism</tissue>
    </source>
</reference>
<organism evidence="2 3">
    <name type="scientific">Drosophila navojoa</name>
    <name type="common">Fruit fly</name>
    <dbReference type="NCBI Taxonomy" id="7232"/>
    <lineage>
        <taxon>Eukaryota</taxon>
        <taxon>Metazoa</taxon>
        <taxon>Ecdysozoa</taxon>
        <taxon>Arthropoda</taxon>
        <taxon>Hexapoda</taxon>
        <taxon>Insecta</taxon>
        <taxon>Pterygota</taxon>
        <taxon>Neoptera</taxon>
        <taxon>Endopterygota</taxon>
        <taxon>Diptera</taxon>
        <taxon>Brachycera</taxon>
        <taxon>Muscomorpha</taxon>
        <taxon>Ephydroidea</taxon>
        <taxon>Drosophilidae</taxon>
        <taxon>Drosophila</taxon>
    </lineage>
</organism>
<proteinExistence type="predicted"/>
<evidence type="ECO:0000313" key="3">
    <source>
        <dbReference type="Proteomes" id="UP000295192"/>
    </source>
</evidence>
<feature type="compositionally biased region" description="Low complexity" evidence="1">
    <location>
        <begin position="63"/>
        <end position="73"/>
    </location>
</feature>
<feature type="compositionally biased region" description="Polar residues" evidence="1">
    <location>
        <begin position="309"/>
        <end position="327"/>
    </location>
</feature>
<dbReference type="Proteomes" id="UP000295192">
    <property type="component" value="Unassembled WGS sequence"/>
</dbReference>
<feature type="region of interest" description="Disordered" evidence="1">
    <location>
        <begin position="1"/>
        <end position="91"/>
    </location>
</feature>
<comment type="caution">
    <text evidence="2">The sequence shown here is derived from an EMBL/GenBank/DDBJ whole genome shotgun (WGS) entry which is preliminary data.</text>
</comment>
<feature type="compositionally biased region" description="Acidic residues" evidence="1">
    <location>
        <begin position="53"/>
        <end position="62"/>
    </location>
</feature>
<feature type="non-terminal residue" evidence="2">
    <location>
        <position position="424"/>
    </location>
</feature>
<name>A0A484ATD6_DRONA</name>
<dbReference type="STRING" id="7232.A0A484ATD6"/>
<accession>A0A484ATD6</accession>
<feature type="region of interest" description="Disordered" evidence="1">
    <location>
        <begin position="163"/>
        <end position="183"/>
    </location>
</feature>
<dbReference type="AlphaFoldDB" id="A0A484ATD6"/>
<keyword evidence="3" id="KW-1185">Reference proteome</keyword>
<sequence>MGEDSNNSNGNFTSSSNGSNNLLPPTDSIASLLLNPPHSPECNSGLMATPSDSEGESLDEDLLSTSSSSTLLLPRDKPPPRPPPPVRRKLPRSPVLEEEIIDGFAILEFKTYEDLEFAIKLGQKRKEKRLSALEELTCTYSIEEMKMPKIIDTGQPHPLRTINTSNLSSASNNNLKESNHHQHRSVNVGGTIVATAISTNNNSTNNNSNTIYTMPMSSIPDTEVEKWVGDPYGQQQEKLAITSRANQISSSQHLNHVIQSNNSVMNISNTPVAATVNTVNVSCILEEHIEKISTGAVVPHIELNDNRNENSSGGTSQDTINNDSQPKSEVAEYLNIKDTKSTNASPMNNRISTVLSSSSCSKSIKRKNVESSETDAESVAEGLKLEIEDFSIGTANENFTDVSNQCTINKKETNICDKAIGENK</sequence>
<feature type="compositionally biased region" description="Low complexity" evidence="1">
    <location>
        <begin position="1"/>
        <end position="21"/>
    </location>
</feature>
<feature type="compositionally biased region" description="Low complexity" evidence="1">
    <location>
        <begin position="163"/>
        <end position="176"/>
    </location>
</feature>
<gene>
    <name evidence="2" type="ORF">AWZ03_014697</name>
</gene>
<evidence type="ECO:0000256" key="1">
    <source>
        <dbReference type="SAM" id="MobiDB-lite"/>
    </source>
</evidence>
<evidence type="ECO:0000313" key="2">
    <source>
        <dbReference type="EMBL" id="TDG38881.1"/>
    </source>
</evidence>
<feature type="region of interest" description="Disordered" evidence="1">
    <location>
        <begin position="304"/>
        <end position="328"/>
    </location>
</feature>
<dbReference type="EMBL" id="LSRL02001711">
    <property type="protein sequence ID" value="TDG38881.1"/>
    <property type="molecule type" value="Genomic_DNA"/>
</dbReference>